<evidence type="ECO:0000259" key="4">
    <source>
        <dbReference type="PROSITE" id="PS50913"/>
    </source>
</evidence>
<feature type="coiled-coil region" evidence="2">
    <location>
        <begin position="2082"/>
        <end position="2116"/>
    </location>
</feature>
<feature type="coiled-coil region" evidence="2">
    <location>
        <begin position="1583"/>
        <end position="1610"/>
    </location>
</feature>
<accession>A0AAD5TB97</accession>
<protein>
    <recommendedName>
        <fullName evidence="4">GRIP domain-containing protein</fullName>
    </recommendedName>
</protein>
<feature type="coiled-coil region" evidence="2">
    <location>
        <begin position="1980"/>
        <end position="2035"/>
    </location>
</feature>
<feature type="coiled-coil region" evidence="2">
    <location>
        <begin position="1636"/>
        <end position="1712"/>
    </location>
</feature>
<feature type="region of interest" description="Disordered" evidence="3">
    <location>
        <begin position="2128"/>
        <end position="2167"/>
    </location>
</feature>
<feature type="domain" description="GRIP" evidence="4">
    <location>
        <begin position="2215"/>
        <end position="2264"/>
    </location>
</feature>
<feature type="compositionally biased region" description="Polar residues" evidence="3">
    <location>
        <begin position="2151"/>
        <end position="2167"/>
    </location>
</feature>
<dbReference type="Proteomes" id="UP001211907">
    <property type="component" value="Unassembled WGS sequence"/>
</dbReference>
<evidence type="ECO:0000313" key="5">
    <source>
        <dbReference type="EMBL" id="KAJ3141930.1"/>
    </source>
</evidence>
<feature type="coiled-coil region" evidence="2">
    <location>
        <begin position="1507"/>
        <end position="1534"/>
    </location>
</feature>
<name>A0AAD5TB97_9FUNG</name>
<feature type="compositionally biased region" description="Low complexity" evidence="3">
    <location>
        <begin position="2196"/>
        <end position="2208"/>
    </location>
</feature>
<sequence length="2265" mass="251078">MFGVGLKLSSGSLLTVQMAKKKKGGAKQASGPPTPTATSTVASRQSTDADATADVIAIANSANSNNINNSASSSSSSSFTEELFSFDAFEDETTDATVTNANTNAPNSTTNIINGFGANAFYLNTNGNLSTSAVSSPLSLSSTLALAPNSLLADLLDAAGNIHENTLTNPNVNAEPSTDASDNDNDNFGVELAAGLRLPPAVPSSARVFARVASLQTQQQQQSQLQSQPQSLDSSSLDIFADLSSLPQIPLKHQQSSEVAHDLQTVFDTNTASNKAISIVSPNSVSLSIIHDTGSLNLTVGELMSKLDRLEKIQSMFNELENSYKKVSRHNTRVNEILGLHTHLTDGIKVGDEAGLQKLNDFLKSQSIRVSDLENSNQRLKEEVALVKEQERLTRVDNKGKDQEIEKLHDSIRDLEDQITIVKTSAASRNTSPTRGNSSIDIRPAKSSSNNINGSVTNVSKISPSTSTPTLATAAAFFNFRSKSAIVNPSAITPPSLQTIEPSITTQNPSLQDAANSLQLKLKIRELANALKKVTSQRDLAITRIKEMQEQLPEFENNSVDLISNERRDSVDELVVGVSSYQKQNTLVPVDLDAGRFSGESLSGLLQDFSSDGNDSASPFSNSQNQSSHQRIKALEAEISSLEIQITDLTETNKKLRSGNTAITRKRNSIGLFSSSSPSSSSLSQDALFRNVNDAEVNGLESTILEKNEVIKTMANRIENLEYEKGTLIETVSDLETQLRDANNACNDIQKRLDTIEDRHARDLDALAAVNDVTVKTLESELDSRARLLASERERLFAVREEIETLRTEKMTVQIQLEQRDEQLRFVEATNRETMEALTASEVSKKTFAEAAEARTRDLEDQLKDAIDDLYQAAATRDTAFEDVNIKEGVIAELREKVEFSMTAQKEATTKTEKAFAVIKKLKNDAEVKTRDTELVRKQLENDLSLARNALQLVEAELETTRKDFESLKAGNVANIVVNSNSAVILSDEVKKLTFEIQELSAVNESLKLTQYTHTNFETLQQRIQSLESDIEAMGNEKKELETHVAARIDKATEINKVLENNLDKILKDLDQMATAVVGFAKTQTHSEIDKIVENRGRSQDLSFLLDKKDETVSTKTEKALTIVKILKNEFEMKVQEIVKTRNELDSIQTEAQHAQVELKKVLKELENNRTSAVEASATEKSLDSGEFATFGTVEIEFNSKNSMDSDTVSQVSKLTQQMQELSNLNDFLKAGHEDIKLLGSRVKDLEAEVATLEKEKLDFEAQVLDLNEKLKVAESLRFETTQSLTLSEARATIFEKQLTVTSNSLEATTAARDEAFEKLRFEQIVSSDLREKADTAVIEAEKAFATIEKLTAEIDEKSRESDKTQLQLETDLASTKLAINHSRVELENLRIELKVHQSKSEVEAAESAAAATADLSNQINDLQLQIQDLSDLNKSLTTTQYKHDDVEKLIERIKELENLQAVSNEDPLSQSKMVGECPHENVDLLNETIANLRAQLESVVPREMTLSRELDQINELVLQVQNLSRQNESLKSNQCNHTNVEELQAVIANFRMQLETAFSKEAALNRELEKTKLDFVDAKTKLNALQSLKQEFELQLDAAQNAQQEAVAKTEKAFAVVRKMKHDSETRQKETEAMKIKHEAELEAVNATLRIAETERNLLKTETLSSRDAESSLRSKIDELVEQNENLSGFVESLKIQIKTLEERKVDEQNGAAFVHEESGNEVTASSIENLETDAKIAKLIARANAAEEALALEKQSIHAYVESISSKEAELVATKAKLAEEEEKKTKSIQLLRNMKAKILKLEDIVQSRDAELIGLQTELKELRTNASTGAAERDAKLIALTKQVEEMGARIRKQNDDLFQLEKQHGKKSSEVDELTQKLKDMKTRFDRAVSEREAMQNAADEKTDELAASRSTFALQAAQLVAADDRLKDLEFRISTLDEELETSKRLFENKSIEYETLKIQTTELEQQHYEKEQFVGNNSEEVEQYTREILQLRKDVASQAKVIRERDTDAFNLKQEKNLMETRLARTEKEYETLKFDFSKIRSKVEEYVTAEEGWKAAALQIELLQSSKELEINSRTSELRAKLEEQQKLVDDAKGRENQLLKLNKSLKDEVRKLARSMGIATPSVVSPPLSHNNSGIDANDVAAANSSGPSASRKSSISSQLDFTGSSSGLNWVGSIGKVAPIFPPYNPPSRNNSQSSQSAPVASIGGGQKLAANEEYLKNVVLRFVESKRDTKLQMVPALGMLLRLSPDELKRVQKAI</sequence>
<dbReference type="EMBL" id="JADGJH010000025">
    <property type="protein sequence ID" value="KAJ3141930.1"/>
    <property type="molecule type" value="Genomic_DNA"/>
</dbReference>
<feature type="coiled-coil region" evidence="2">
    <location>
        <begin position="1738"/>
        <end position="1800"/>
    </location>
</feature>
<feature type="region of interest" description="Disordered" evidence="3">
    <location>
        <begin position="424"/>
        <end position="452"/>
    </location>
</feature>
<feature type="coiled-coil region" evidence="2">
    <location>
        <begin position="1017"/>
        <end position="1076"/>
    </location>
</feature>
<feature type="coiled-coil region" evidence="2">
    <location>
        <begin position="1847"/>
        <end position="1951"/>
    </location>
</feature>
<organism evidence="5 6">
    <name type="scientific">Physocladia obscura</name>
    <dbReference type="NCBI Taxonomy" id="109957"/>
    <lineage>
        <taxon>Eukaryota</taxon>
        <taxon>Fungi</taxon>
        <taxon>Fungi incertae sedis</taxon>
        <taxon>Chytridiomycota</taxon>
        <taxon>Chytridiomycota incertae sedis</taxon>
        <taxon>Chytridiomycetes</taxon>
        <taxon>Chytridiales</taxon>
        <taxon>Chytriomycetaceae</taxon>
        <taxon>Physocladia</taxon>
    </lineage>
</organism>
<feature type="coiled-coil region" evidence="2">
    <location>
        <begin position="363"/>
        <end position="418"/>
    </location>
</feature>
<feature type="region of interest" description="Disordered" evidence="3">
    <location>
        <begin position="167"/>
        <end position="188"/>
    </location>
</feature>
<feature type="region of interest" description="Disordered" evidence="3">
    <location>
        <begin position="22"/>
        <end position="47"/>
    </location>
</feature>
<dbReference type="Gene3D" id="1.10.287.1490">
    <property type="match status" value="1"/>
</dbReference>
<proteinExistence type="predicted"/>
<feature type="coiled-coil region" evidence="2">
    <location>
        <begin position="625"/>
        <end position="652"/>
    </location>
</feature>
<dbReference type="Pfam" id="PF01465">
    <property type="entry name" value="GRIP"/>
    <property type="match status" value="1"/>
</dbReference>
<dbReference type="PROSITE" id="PS50913">
    <property type="entry name" value="GRIP"/>
    <property type="match status" value="1"/>
</dbReference>
<keyword evidence="6" id="KW-1185">Reference proteome</keyword>
<feature type="region of interest" description="Disordered" evidence="3">
    <location>
        <begin position="2191"/>
        <end position="2212"/>
    </location>
</feature>
<feature type="coiled-coil region" evidence="2">
    <location>
        <begin position="531"/>
        <end position="565"/>
    </location>
</feature>
<feature type="coiled-coil region" evidence="2">
    <location>
        <begin position="1341"/>
        <end position="1467"/>
    </location>
</feature>
<dbReference type="PANTHER" id="PTHR32083">
    <property type="entry name" value="CILIA AND FLAGELLA-ASSOCIATED PROTEIN 58-RELATED"/>
    <property type="match status" value="1"/>
</dbReference>
<feature type="compositionally biased region" description="Low complexity" evidence="3">
    <location>
        <begin position="26"/>
        <end position="47"/>
    </location>
</feature>
<reference evidence="5" key="1">
    <citation type="submission" date="2020-05" db="EMBL/GenBank/DDBJ databases">
        <title>Phylogenomic resolution of chytrid fungi.</title>
        <authorList>
            <person name="Stajich J.E."/>
            <person name="Amses K."/>
            <person name="Simmons R."/>
            <person name="Seto K."/>
            <person name="Myers J."/>
            <person name="Bonds A."/>
            <person name="Quandt C.A."/>
            <person name="Barry K."/>
            <person name="Liu P."/>
            <person name="Grigoriev I."/>
            <person name="Longcore J.E."/>
            <person name="James T.Y."/>
        </authorList>
    </citation>
    <scope>NUCLEOTIDE SEQUENCE</scope>
    <source>
        <strain evidence="5">JEL0513</strain>
    </source>
</reference>
<evidence type="ECO:0000313" key="6">
    <source>
        <dbReference type="Proteomes" id="UP001211907"/>
    </source>
</evidence>
<feature type="coiled-coil region" evidence="2">
    <location>
        <begin position="937"/>
        <end position="964"/>
    </location>
</feature>
<feature type="coiled-coil region" evidence="2">
    <location>
        <begin position="1138"/>
        <end position="1176"/>
    </location>
</feature>
<evidence type="ECO:0000256" key="3">
    <source>
        <dbReference type="SAM" id="MobiDB-lite"/>
    </source>
</evidence>
<keyword evidence="1 2" id="KW-0175">Coiled coil</keyword>
<comment type="caution">
    <text evidence="5">The sequence shown here is derived from an EMBL/GenBank/DDBJ whole genome shotgun (WGS) entry which is preliminary data.</text>
</comment>
<feature type="coiled-coil region" evidence="2">
    <location>
        <begin position="1212"/>
        <end position="1270"/>
    </location>
</feature>
<evidence type="ECO:0000256" key="1">
    <source>
        <dbReference type="ARBA" id="ARBA00023054"/>
    </source>
</evidence>
<dbReference type="SMART" id="SM00755">
    <property type="entry name" value="Grip"/>
    <property type="match status" value="1"/>
</dbReference>
<dbReference type="InterPro" id="IPR000237">
    <property type="entry name" value="GRIP_dom"/>
</dbReference>
<feature type="compositionally biased region" description="Polar residues" evidence="3">
    <location>
        <begin position="167"/>
        <end position="180"/>
    </location>
</feature>
<feature type="coiled-coil region" evidence="2">
    <location>
        <begin position="704"/>
        <end position="759"/>
    </location>
</feature>
<evidence type="ECO:0000256" key="2">
    <source>
        <dbReference type="SAM" id="Coils"/>
    </source>
</evidence>
<gene>
    <name evidence="5" type="ORF">HK100_005326</name>
</gene>